<keyword evidence="3" id="KW-1185">Reference proteome</keyword>
<accession>A0A6A7BHP3</accession>
<evidence type="ECO:0000256" key="1">
    <source>
        <dbReference type="SAM" id="Phobius"/>
    </source>
</evidence>
<reference evidence="2" key="1">
    <citation type="submission" date="2020-01" db="EMBL/GenBank/DDBJ databases">
        <authorList>
            <consortium name="DOE Joint Genome Institute"/>
            <person name="Haridas S."/>
            <person name="Albert R."/>
            <person name="Binder M."/>
            <person name="Bloem J."/>
            <person name="Labutti K."/>
            <person name="Salamov A."/>
            <person name="Andreopoulos B."/>
            <person name="Baker S.E."/>
            <person name="Barry K."/>
            <person name="Bills G."/>
            <person name="Bluhm B.H."/>
            <person name="Cannon C."/>
            <person name="Castanera R."/>
            <person name="Culley D.E."/>
            <person name="Daum C."/>
            <person name="Ezra D."/>
            <person name="Gonzalez J.B."/>
            <person name="Henrissat B."/>
            <person name="Kuo A."/>
            <person name="Liang C."/>
            <person name="Lipzen A."/>
            <person name="Lutzoni F."/>
            <person name="Magnuson J."/>
            <person name="Mondo S."/>
            <person name="Nolan M."/>
            <person name="Ohm R."/>
            <person name="Pangilinan J."/>
            <person name="Park H.-J."/>
            <person name="Ramirez L."/>
            <person name="Alfaro M."/>
            <person name="Sun H."/>
            <person name="Tritt A."/>
            <person name="Yoshinaga Y."/>
            <person name="Zwiers L.-H."/>
            <person name="Turgeon B.G."/>
            <person name="Goodwin S.B."/>
            <person name="Spatafora J.W."/>
            <person name="Crous P.W."/>
            <person name="Grigoriev I.V."/>
        </authorList>
    </citation>
    <scope>NUCLEOTIDE SEQUENCE</scope>
    <source>
        <strain evidence="2">IPT5</strain>
    </source>
</reference>
<keyword evidence="1" id="KW-0812">Transmembrane</keyword>
<feature type="transmembrane region" description="Helical" evidence="1">
    <location>
        <begin position="219"/>
        <end position="242"/>
    </location>
</feature>
<gene>
    <name evidence="2" type="ORF">T440DRAFT_476597</name>
</gene>
<name>A0A6A7BHP3_9PLEO</name>
<feature type="transmembrane region" description="Helical" evidence="1">
    <location>
        <begin position="60"/>
        <end position="82"/>
    </location>
</feature>
<feature type="transmembrane region" description="Helical" evidence="1">
    <location>
        <begin position="262"/>
        <end position="279"/>
    </location>
</feature>
<sequence>MAPRRGGSTYGSSTCPGAFASTESQVYFACVVIFFAVYIGISISLCVVRKKHGTGRRLLGAPYMLALLFMLVGYAIELSATVLLECNTVVRSSYYALAIAMTVFYYLAYWILLFIVVYTLNTMLREHLGSSSSTLKIVLLAIVGVMFAVTAAHIGITSYNLWTATDAGYSSNANFIIHPAERLRTAWNVLYFLSVIAAGFFALMTLFAMRSRSQSGSGLLIWVIALIFSMAFWIIIGIVFAASYLTDDFNIITFETNASLTYVQSFFQALSFIILLCIARHGAWSKSAVPASTVTPYAPVAQNQHTYAYNAGGQQDYYNQAPVYAGAK</sequence>
<evidence type="ECO:0000313" key="2">
    <source>
        <dbReference type="EMBL" id="KAF2853985.1"/>
    </source>
</evidence>
<dbReference type="EMBL" id="MU006294">
    <property type="protein sequence ID" value="KAF2853985.1"/>
    <property type="molecule type" value="Genomic_DNA"/>
</dbReference>
<dbReference type="Proteomes" id="UP000799423">
    <property type="component" value="Unassembled WGS sequence"/>
</dbReference>
<evidence type="ECO:0000313" key="3">
    <source>
        <dbReference type="Proteomes" id="UP000799423"/>
    </source>
</evidence>
<proteinExistence type="predicted"/>
<protein>
    <submittedName>
        <fullName evidence="2">Uncharacterized protein</fullName>
    </submittedName>
</protein>
<organism evidence="2 3">
    <name type="scientific">Plenodomus tracheiphilus IPT5</name>
    <dbReference type="NCBI Taxonomy" id="1408161"/>
    <lineage>
        <taxon>Eukaryota</taxon>
        <taxon>Fungi</taxon>
        <taxon>Dikarya</taxon>
        <taxon>Ascomycota</taxon>
        <taxon>Pezizomycotina</taxon>
        <taxon>Dothideomycetes</taxon>
        <taxon>Pleosporomycetidae</taxon>
        <taxon>Pleosporales</taxon>
        <taxon>Pleosporineae</taxon>
        <taxon>Leptosphaeriaceae</taxon>
        <taxon>Plenodomus</taxon>
    </lineage>
</organism>
<feature type="transmembrane region" description="Helical" evidence="1">
    <location>
        <begin position="137"/>
        <end position="156"/>
    </location>
</feature>
<dbReference type="OrthoDB" id="3783050at2759"/>
<keyword evidence="1" id="KW-1133">Transmembrane helix</keyword>
<dbReference type="AlphaFoldDB" id="A0A6A7BHP3"/>
<feature type="transmembrane region" description="Helical" evidence="1">
    <location>
        <begin position="94"/>
        <end position="117"/>
    </location>
</feature>
<keyword evidence="1" id="KW-0472">Membrane</keyword>
<feature type="transmembrane region" description="Helical" evidence="1">
    <location>
        <begin position="26"/>
        <end position="48"/>
    </location>
</feature>
<feature type="transmembrane region" description="Helical" evidence="1">
    <location>
        <begin position="189"/>
        <end position="207"/>
    </location>
</feature>